<evidence type="ECO:0000256" key="1">
    <source>
        <dbReference type="SAM" id="SignalP"/>
    </source>
</evidence>
<reference evidence="2" key="2">
    <citation type="submission" date="2024-10" db="UniProtKB">
        <authorList>
            <consortium name="EnsemblProtists"/>
        </authorList>
    </citation>
    <scope>IDENTIFICATION</scope>
</reference>
<dbReference type="AlphaFoldDB" id="A0A0D3IN00"/>
<sequence length="303" mass="32904">MSLFVLALLARPGGGGGGAEASPPRVRSRGAALEPTCWRRHGMQHRGDGAKRARETCGEAQGLPKTEHLDDEQLSCSEQRRRRLGEGAGAAARGAHTPRSPAAAVAWLARFSFASSATFTKLTSLLYFGRGVWLVRCAWPRVAWLAPVARSTPNAAARTRRGSWTSSCSMGGESLFDEELVVPVLVGKASATYAPTGKTLDYFIVSLGKRGAGVYPKLKLVDLHVLVSRVRLGARLFVIGLNPNDVDHLRQLRPSEVLGIWEHGYNQITEMWEPELAAAYAAERVASRRAAEAKRRKRKRAGA</sequence>
<keyword evidence="1" id="KW-0732">Signal</keyword>
<proteinExistence type="predicted"/>
<dbReference type="KEGG" id="ehx:EMIHUDRAFT_213376"/>
<keyword evidence="3" id="KW-1185">Reference proteome</keyword>
<evidence type="ECO:0000313" key="3">
    <source>
        <dbReference type="Proteomes" id="UP000013827"/>
    </source>
</evidence>
<dbReference type="HOGENOM" id="CLU_919624_0_0_1"/>
<feature type="signal peptide" evidence="1">
    <location>
        <begin position="1"/>
        <end position="17"/>
    </location>
</feature>
<dbReference type="RefSeq" id="XP_005765064.1">
    <property type="nucleotide sequence ID" value="XM_005765007.1"/>
</dbReference>
<dbReference type="Proteomes" id="UP000013827">
    <property type="component" value="Unassembled WGS sequence"/>
</dbReference>
<organism evidence="2 3">
    <name type="scientific">Emiliania huxleyi (strain CCMP1516)</name>
    <dbReference type="NCBI Taxonomy" id="280463"/>
    <lineage>
        <taxon>Eukaryota</taxon>
        <taxon>Haptista</taxon>
        <taxon>Haptophyta</taxon>
        <taxon>Prymnesiophyceae</taxon>
        <taxon>Isochrysidales</taxon>
        <taxon>Noelaerhabdaceae</taxon>
        <taxon>Emiliania</taxon>
    </lineage>
</organism>
<dbReference type="EnsemblProtists" id="EOD12635">
    <property type="protein sequence ID" value="EOD12635"/>
    <property type="gene ID" value="EMIHUDRAFT_213376"/>
</dbReference>
<dbReference type="GeneID" id="17258848"/>
<name>A0A0D3IN00_EMIH1</name>
<reference evidence="3" key="1">
    <citation type="journal article" date="2013" name="Nature">
        <title>Pan genome of the phytoplankton Emiliania underpins its global distribution.</title>
        <authorList>
            <person name="Read B.A."/>
            <person name="Kegel J."/>
            <person name="Klute M.J."/>
            <person name="Kuo A."/>
            <person name="Lefebvre S.C."/>
            <person name="Maumus F."/>
            <person name="Mayer C."/>
            <person name="Miller J."/>
            <person name="Monier A."/>
            <person name="Salamov A."/>
            <person name="Young J."/>
            <person name="Aguilar M."/>
            <person name="Claverie J.M."/>
            <person name="Frickenhaus S."/>
            <person name="Gonzalez K."/>
            <person name="Herman E.K."/>
            <person name="Lin Y.C."/>
            <person name="Napier J."/>
            <person name="Ogata H."/>
            <person name="Sarno A.F."/>
            <person name="Shmutz J."/>
            <person name="Schroeder D."/>
            <person name="de Vargas C."/>
            <person name="Verret F."/>
            <person name="von Dassow P."/>
            <person name="Valentin K."/>
            <person name="Van de Peer Y."/>
            <person name="Wheeler G."/>
            <person name="Dacks J.B."/>
            <person name="Delwiche C.F."/>
            <person name="Dyhrman S.T."/>
            <person name="Glockner G."/>
            <person name="John U."/>
            <person name="Richards T."/>
            <person name="Worden A.Z."/>
            <person name="Zhang X."/>
            <person name="Grigoriev I.V."/>
            <person name="Allen A.E."/>
            <person name="Bidle K."/>
            <person name="Borodovsky M."/>
            <person name="Bowler C."/>
            <person name="Brownlee C."/>
            <person name="Cock J.M."/>
            <person name="Elias M."/>
            <person name="Gladyshev V.N."/>
            <person name="Groth M."/>
            <person name="Guda C."/>
            <person name="Hadaegh A."/>
            <person name="Iglesias-Rodriguez M.D."/>
            <person name="Jenkins J."/>
            <person name="Jones B.M."/>
            <person name="Lawson T."/>
            <person name="Leese F."/>
            <person name="Lindquist E."/>
            <person name="Lobanov A."/>
            <person name="Lomsadze A."/>
            <person name="Malik S.B."/>
            <person name="Marsh M.E."/>
            <person name="Mackinder L."/>
            <person name="Mock T."/>
            <person name="Mueller-Roeber B."/>
            <person name="Pagarete A."/>
            <person name="Parker M."/>
            <person name="Probert I."/>
            <person name="Quesneville H."/>
            <person name="Raines C."/>
            <person name="Rensing S.A."/>
            <person name="Riano-Pachon D.M."/>
            <person name="Richier S."/>
            <person name="Rokitta S."/>
            <person name="Shiraiwa Y."/>
            <person name="Soanes D.M."/>
            <person name="van der Giezen M."/>
            <person name="Wahlund T.M."/>
            <person name="Williams B."/>
            <person name="Wilson W."/>
            <person name="Wolfe G."/>
            <person name="Wurch L.L."/>
        </authorList>
    </citation>
    <scope>NUCLEOTIDE SEQUENCE</scope>
</reference>
<evidence type="ECO:0000313" key="2">
    <source>
        <dbReference type="EnsemblProtists" id="EOD12635"/>
    </source>
</evidence>
<feature type="chain" id="PRO_5044187858" evidence="1">
    <location>
        <begin position="18"/>
        <end position="303"/>
    </location>
</feature>
<accession>A0A0D3IN00</accession>
<dbReference type="PaxDb" id="2903-EOD12635"/>
<protein>
    <submittedName>
        <fullName evidence="2">Uncharacterized protein</fullName>
    </submittedName>
</protein>